<gene>
    <name evidence="2" type="ORF">JG687_00016917</name>
</gene>
<protein>
    <submittedName>
        <fullName evidence="2">Uncharacterized protein</fullName>
    </submittedName>
</protein>
<reference evidence="2" key="1">
    <citation type="submission" date="2021-01" db="EMBL/GenBank/DDBJ databases">
        <title>Phytophthora aleatoria, a newly-described species from Pinus radiata is distinct from Phytophthora cactorum isolates based on comparative genomics.</title>
        <authorList>
            <person name="Mcdougal R."/>
            <person name="Panda P."/>
            <person name="Williams N."/>
            <person name="Studholme D.J."/>
        </authorList>
    </citation>
    <scope>NUCLEOTIDE SEQUENCE</scope>
    <source>
        <strain evidence="2">NZFS 3830</strain>
    </source>
</reference>
<evidence type="ECO:0000313" key="2">
    <source>
        <dbReference type="EMBL" id="KAG6946095.1"/>
    </source>
</evidence>
<organism evidence="2 3">
    <name type="scientific">Phytophthora cactorum</name>
    <dbReference type="NCBI Taxonomy" id="29920"/>
    <lineage>
        <taxon>Eukaryota</taxon>
        <taxon>Sar</taxon>
        <taxon>Stramenopiles</taxon>
        <taxon>Oomycota</taxon>
        <taxon>Peronosporomycetes</taxon>
        <taxon>Peronosporales</taxon>
        <taxon>Peronosporaceae</taxon>
        <taxon>Phytophthora</taxon>
    </lineage>
</organism>
<sequence length="88" mass="10226">MGTNYARMEVDGQPTNGWEVDIALLWYPCKYHQKFGACVHLIFALRQRNYVGPNSKRMMASQRITRRGNTIGRPRLSVPHYPSNKFVK</sequence>
<evidence type="ECO:0000313" key="3">
    <source>
        <dbReference type="Proteomes" id="UP000688947"/>
    </source>
</evidence>
<proteinExistence type="predicted"/>
<dbReference type="OrthoDB" id="124578at2759"/>
<dbReference type="AlphaFoldDB" id="A0A8T1TR47"/>
<name>A0A8T1TR47_9STRA</name>
<dbReference type="Proteomes" id="UP000688947">
    <property type="component" value="Unassembled WGS sequence"/>
</dbReference>
<comment type="caution">
    <text evidence="2">The sequence shown here is derived from an EMBL/GenBank/DDBJ whole genome shotgun (WGS) entry which is preliminary data.</text>
</comment>
<evidence type="ECO:0000256" key="1">
    <source>
        <dbReference type="SAM" id="MobiDB-lite"/>
    </source>
</evidence>
<dbReference type="EMBL" id="JAENGZ010001820">
    <property type="protein sequence ID" value="KAG6946095.1"/>
    <property type="molecule type" value="Genomic_DNA"/>
</dbReference>
<accession>A0A8T1TR47</accession>
<feature type="region of interest" description="Disordered" evidence="1">
    <location>
        <begin position="56"/>
        <end position="88"/>
    </location>
</feature>